<dbReference type="Proteomes" id="UP001419268">
    <property type="component" value="Unassembled WGS sequence"/>
</dbReference>
<evidence type="ECO:0000313" key="2">
    <source>
        <dbReference type="EMBL" id="KAK9158002.1"/>
    </source>
</evidence>
<protein>
    <submittedName>
        <fullName evidence="2">Uncharacterized protein</fullName>
    </submittedName>
</protein>
<dbReference type="EMBL" id="JBBNAG010000002">
    <property type="protein sequence ID" value="KAK9158002.1"/>
    <property type="molecule type" value="Genomic_DNA"/>
</dbReference>
<comment type="caution">
    <text evidence="2">The sequence shown here is derived from an EMBL/GenBank/DDBJ whole genome shotgun (WGS) entry which is preliminary data.</text>
</comment>
<proteinExistence type="predicted"/>
<keyword evidence="3" id="KW-1185">Reference proteome</keyword>
<feature type="region of interest" description="Disordered" evidence="1">
    <location>
        <begin position="37"/>
        <end position="62"/>
    </location>
</feature>
<evidence type="ECO:0000256" key="1">
    <source>
        <dbReference type="SAM" id="MobiDB-lite"/>
    </source>
</evidence>
<accession>A0AAP0PVH6</accession>
<gene>
    <name evidence="2" type="ORF">Scep_004576</name>
</gene>
<sequence length="62" mass="7117">MTSTSCSGRHLPYAHILTSFFEEIKVDPYLGGRPFLRHHPHRHGRSKDNEVPLHRHGAVMDS</sequence>
<reference evidence="2 3" key="1">
    <citation type="submission" date="2024-01" db="EMBL/GenBank/DDBJ databases">
        <title>Genome assemblies of Stephania.</title>
        <authorList>
            <person name="Yang L."/>
        </authorList>
    </citation>
    <scope>NUCLEOTIDE SEQUENCE [LARGE SCALE GENOMIC DNA]</scope>
    <source>
        <strain evidence="2">JXDWG</strain>
        <tissue evidence="2">Leaf</tissue>
    </source>
</reference>
<evidence type="ECO:0000313" key="3">
    <source>
        <dbReference type="Proteomes" id="UP001419268"/>
    </source>
</evidence>
<dbReference type="AlphaFoldDB" id="A0AAP0PVH6"/>
<name>A0AAP0PVH6_9MAGN</name>
<organism evidence="2 3">
    <name type="scientific">Stephania cephalantha</name>
    <dbReference type="NCBI Taxonomy" id="152367"/>
    <lineage>
        <taxon>Eukaryota</taxon>
        <taxon>Viridiplantae</taxon>
        <taxon>Streptophyta</taxon>
        <taxon>Embryophyta</taxon>
        <taxon>Tracheophyta</taxon>
        <taxon>Spermatophyta</taxon>
        <taxon>Magnoliopsida</taxon>
        <taxon>Ranunculales</taxon>
        <taxon>Menispermaceae</taxon>
        <taxon>Menispermoideae</taxon>
        <taxon>Cissampelideae</taxon>
        <taxon>Stephania</taxon>
    </lineage>
</organism>